<dbReference type="GO" id="GO:0003824">
    <property type="term" value="F:catalytic activity"/>
    <property type="evidence" value="ECO:0007669"/>
    <property type="project" value="InterPro"/>
</dbReference>
<comment type="caution">
    <text evidence="4">The sequence shown here is derived from an EMBL/GenBank/DDBJ whole genome shotgun (WGS) entry which is preliminary data.</text>
</comment>
<keyword evidence="5" id="KW-1185">Reference proteome</keyword>
<dbReference type="Pfam" id="PF00932">
    <property type="entry name" value="LTD"/>
    <property type="match status" value="1"/>
</dbReference>
<feature type="region of interest" description="Disordered" evidence="1">
    <location>
        <begin position="150"/>
        <end position="175"/>
    </location>
</feature>
<protein>
    <submittedName>
        <fullName evidence="4">Lamin tail domain-containing protein</fullName>
    </submittedName>
</protein>
<feature type="domain" description="LTD" evidence="3">
    <location>
        <begin position="20"/>
        <end position="135"/>
    </location>
</feature>
<dbReference type="InterPro" id="IPR036415">
    <property type="entry name" value="Lamin_tail_dom_sf"/>
</dbReference>
<reference evidence="4" key="1">
    <citation type="submission" date="2022-10" db="EMBL/GenBank/DDBJ databases">
        <title>The WGS of Solirubrobacter ginsenosidimutans DSM 21036.</title>
        <authorList>
            <person name="Jiang Z."/>
        </authorList>
    </citation>
    <scope>NUCLEOTIDE SEQUENCE</scope>
    <source>
        <strain evidence="4">DSM 21036</strain>
    </source>
</reference>
<accession>A0A9X3MY64</accession>
<dbReference type="Gene3D" id="3.60.10.10">
    <property type="entry name" value="Endonuclease/exonuclease/phosphatase"/>
    <property type="match status" value="1"/>
</dbReference>
<dbReference type="InterPro" id="IPR036691">
    <property type="entry name" value="Endo/exonu/phosph_ase_sf"/>
</dbReference>
<dbReference type="PANTHER" id="PTHR42834">
    <property type="entry name" value="ENDONUCLEASE/EXONUCLEASE/PHOSPHATASE FAMILY PROTEIN (AFU_ORTHOLOGUE AFUA_3G09210)"/>
    <property type="match status" value="1"/>
</dbReference>
<sequence>MKLRIHLATAVALLAVGALGVPAAQAASNVVISQSAFGGPAGGNDEVVEIRNVSAAAVDISGWTLWGSNSAGTASARATVPASTTLPAGQTFVFANSAGSFTAAGDVLYGTGITNTGGIQIRNGATVVDAFGSPTAPAAYREGAGLAQPSSGAGGFARKNNGTQDTDDNVADFNGPLTPTPTKCGTTCSGTVGPAPCAAGPDGIVPITSIQTLGDNAACNGTTVKIRGVVTGIDDLYGSTYDAIYKADSGIWIQEPTIDPNATTSDALFVSGIRRNAANPAGVIGSDITITGRVETKFGQVGIVPAGVGNTSSPAAQEVDLTSVATINSTGNALPAPVTLDRTKSEAQGLSRAYYRSLQGMRVQLPEGIATGGGTTKFNDVFLEPGTTAQRLFRKNTVAADETPWYDKPAEIGIAPDGGAGNPADPRLPWKSTTQVNLDLFDIARNVVGPLSYTFSYYEIMPQLGGPTPTIERGPINAAAPPTAPAQPANTLRVASFNVENFFPVGKENDGHVITQPEYNARVDAIVHAIKDRLGAPDVVAMQEVAVFADGANALTGLAQALGNYTGYITTNNDGRGIATGFLVKDGTTATNGRLLGNTVNGPWASASVCDLYPGKLFDRAPYALDLKKGDLSFTALSNHFASQSHQTQCRIDEAAYVRDAAAALQQDGKNVLVAGDLNDFEFSTPLSTLTGSGILANLWNDVPAGQAYSYKFNGHLQTLDHMLVTAGMKSRLADVRYIHLDNDVYERVPTDGTGLSDHDPPLATFTLAQGASTSTTSPVSGNVPSTLALTLGVPAAFGNFVPAVGADYTASTVATATSTGADAALSVLDSSATATGRLVNGTFALNDPVQVNANNGAFAPLRTDNGPLTLMTWNIPISGTNVALGFKQHIGATEGLRTGSYSKTLTFTLSTTAP</sequence>
<dbReference type="SUPFAM" id="SSF74853">
    <property type="entry name" value="Lamin A/C globular tail domain"/>
    <property type="match status" value="1"/>
</dbReference>
<evidence type="ECO:0000313" key="4">
    <source>
        <dbReference type="EMBL" id="MDA0163490.1"/>
    </source>
</evidence>
<dbReference type="Pfam" id="PF03372">
    <property type="entry name" value="Exo_endo_phos"/>
    <property type="match status" value="1"/>
</dbReference>
<dbReference type="SUPFAM" id="SSF56219">
    <property type="entry name" value="DNase I-like"/>
    <property type="match status" value="1"/>
</dbReference>
<name>A0A9X3MY64_9ACTN</name>
<dbReference type="PROSITE" id="PS51841">
    <property type="entry name" value="LTD"/>
    <property type="match status" value="1"/>
</dbReference>
<gene>
    <name evidence="4" type="ORF">OM076_24670</name>
</gene>
<proteinExistence type="predicted"/>
<dbReference type="InterPro" id="IPR005135">
    <property type="entry name" value="Endo/exonuclease/phosphatase"/>
</dbReference>
<keyword evidence="2" id="KW-0732">Signal</keyword>
<feature type="signal peptide" evidence="2">
    <location>
        <begin position="1"/>
        <end position="26"/>
    </location>
</feature>
<dbReference type="Gene3D" id="2.60.40.1260">
    <property type="entry name" value="Lamin Tail domain"/>
    <property type="match status" value="1"/>
</dbReference>
<evidence type="ECO:0000256" key="1">
    <source>
        <dbReference type="SAM" id="MobiDB-lite"/>
    </source>
</evidence>
<evidence type="ECO:0000256" key="2">
    <source>
        <dbReference type="SAM" id="SignalP"/>
    </source>
</evidence>
<evidence type="ECO:0000259" key="3">
    <source>
        <dbReference type="PROSITE" id="PS51841"/>
    </source>
</evidence>
<dbReference type="PANTHER" id="PTHR42834:SF1">
    <property type="entry name" value="ENDONUCLEASE_EXONUCLEASE_PHOSPHATASE FAMILY PROTEIN (AFU_ORTHOLOGUE AFUA_3G09210)"/>
    <property type="match status" value="1"/>
</dbReference>
<dbReference type="AlphaFoldDB" id="A0A9X3MY64"/>
<dbReference type="EMBL" id="JAPDOD010000025">
    <property type="protein sequence ID" value="MDA0163490.1"/>
    <property type="molecule type" value="Genomic_DNA"/>
</dbReference>
<evidence type="ECO:0000313" key="5">
    <source>
        <dbReference type="Proteomes" id="UP001149140"/>
    </source>
</evidence>
<organism evidence="4 5">
    <name type="scientific">Solirubrobacter ginsenosidimutans</name>
    <dbReference type="NCBI Taxonomy" id="490573"/>
    <lineage>
        <taxon>Bacteria</taxon>
        <taxon>Bacillati</taxon>
        <taxon>Actinomycetota</taxon>
        <taxon>Thermoleophilia</taxon>
        <taxon>Solirubrobacterales</taxon>
        <taxon>Solirubrobacteraceae</taxon>
        <taxon>Solirubrobacter</taxon>
    </lineage>
</organism>
<dbReference type="Proteomes" id="UP001149140">
    <property type="component" value="Unassembled WGS sequence"/>
</dbReference>
<feature type="chain" id="PRO_5040780127" evidence="2">
    <location>
        <begin position="27"/>
        <end position="915"/>
    </location>
</feature>
<dbReference type="InterPro" id="IPR001322">
    <property type="entry name" value="Lamin_tail_dom"/>
</dbReference>